<dbReference type="SMART" id="SM01061">
    <property type="entry name" value="CAT_RBD"/>
    <property type="match status" value="1"/>
</dbReference>
<dbReference type="SUPFAM" id="SSF63520">
    <property type="entry name" value="PTS-regulatory domain, PRD"/>
    <property type="match status" value="2"/>
</dbReference>
<dbReference type="InterPro" id="IPR036634">
    <property type="entry name" value="PRD_sf"/>
</dbReference>
<dbReference type="PROSITE" id="PS51372">
    <property type="entry name" value="PRD_2"/>
    <property type="match status" value="2"/>
</dbReference>
<dbReference type="Gene3D" id="2.30.24.10">
    <property type="entry name" value="CAT RNA-binding domain"/>
    <property type="match status" value="1"/>
</dbReference>
<keyword evidence="4" id="KW-1185">Reference proteome</keyword>
<dbReference type="InterPro" id="IPR004341">
    <property type="entry name" value="CAT_RNA-bd_dom"/>
</dbReference>
<dbReference type="EMBL" id="QFAY01000034">
    <property type="protein sequence ID" value="MBP2622116.1"/>
    <property type="molecule type" value="Genomic_DNA"/>
</dbReference>
<accession>A0ABS5B0D1</accession>
<name>A0ABS5B0D1_9STRE</name>
<gene>
    <name evidence="3" type="ORF">DHL47_12465</name>
</gene>
<dbReference type="Proteomes" id="UP001519349">
    <property type="component" value="Unassembled WGS sequence"/>
</dbReference>
<dbReference type="Pfam" id="PF00874">
    <property type="entry name" value="PRD"/>
    <property type="match status" value="2"/>
</dbReference>
<evidence type="ECO:0000313" key="3">
    <source>
        <dbReference type="EMBL" id="MBP2622116.1"/>
    </source>
</evidence>
<dbReference type="SUPFAM" id="SSF50151">
    <property type="entry name" value="SacY-like RNA-binding domain"/>
    <property type="match status" value="1"/>
</dbReference>
<keyword evidence="1" id="KW-0677">Repeat</keyword>
<feature type="domain" description="PRD" evidence="2">
    <location>
        <begin position="66"/>
        <end position="168"/>
    </location>
</feature>
<dbReference type="InterPro" id="IPR050661">
    <property type="entry name" value="BglG_antiterminators"/>
</dbReference>
<organism evidence="3 4">
    <name type="scientific">Streptococcus panodentis</name>
    <dbReference type="NCBI Taxonomy" id="1581472"/>
    <lineage>
        <taxon>Bacteria</taxon>
        <taxon>Bacillati</taxon>
        <taxon>Bacillota</taxon>
        <taxon>Bacilli</taxon>
        <taxon>Lactobacillales</taxon>
        <taxon>Streptococcaceae</taxon>
        <taxon>Streptococcus</taxon>
    </lineage>
</organism>
<evidence type="ECO:0000256" key="1">
    <source>
        <dbReference type="ARBA" id="ARBA00022737"/>
    </source>
</evidence>
<proteinExistence type="predicted"/>
<dbReference type="InterPro" id="IPR011608">
    <property type="entry name" value="PRD"/>
</dbReference>
<comment type="caution">
    <text evidence="3">The sequence shown here is derived from an EMBL/GenBank/DDBJ whole genome shotgun (WGS) entry which is preliminary data.</text>
</comment>
<sequence length="277" mass="32201">MYRILNVINNNVALVKNEKNEELMITGSGVAFHKKKGDIVIAGKVDKVFKLNTEESKENFLTLLKDVPLDFITVTYEVIGSLTEKYDYPVQEYLYVTLTDHIYCSYQALRKGTYQKGSLPNFSIDNPLEYTMSREALAVFREKLLDQFPDDEVGRIALHFINAKGESANRGQDSLGKTKEILRLVQDELEHSGIHRTEGNSHFYDRFMIHLSYFLDYIDRNRDDNTSLLQMEEHIKDSYPDAYEMGSRIYDTIAKETGIDLYRSERIYIVLHIQRLL</sequence>
<reference evidence="3 4" key="1">
    <citation type="submission" date="2018-05" db="EMBL/GenBank/DDBJ databases">
        <title>Draft genome sequence of Streptococcus panodentis CCUG 70867T.</title>
        <authorList>
            <person name="Salva-Serra F."/>
            <person name="Mendez V."/>
            <person name="Jaen-Luchoro D."/>
            <person name="Gonzales-Siles L."/>
            <person name="Karlsson R."/>
            <person name="Engstrom-Jakobsson H."/>
            <person name="Busquets A."/>
            <person name="Gomila M."/>
            <person name="Pineiro-Iglesias B."/>
            <person name="Bennasar-Figueras A."/>
            <person name="Seeger M."/>
            <person name="Moore E."/>
        </authorList>
    </citation>
    <scope>NUCLEOTIDE SEQUENCE [LARGE SCALE GENOMIC DNA]</scope>
    <source>
        <strain evidence="3 4">CCUG 70867</strain>
    </source>
</reference>
<dbReference type="Gene3D" id="1.10.1790.10">
    <property type="entry name" value="PRD domain"/>
    <property type="match status" value="2"/>
</dbReference>
<feature type="domain" description="PRD" evidence="2">
    <location>
        <begin position="169"/>
        <end position="277"/>
    </location>
</feature>
<protein>
    <submittedName>
        <fullName evidence="3">Transcription antiterminator lact</fullName>
    </submittedName>
</protein>
<dbReference type="InterPro" id="IPR036650">
    <property type="entry name" value="CAT_RNA-bd_dom_sf"/>
</dbReference>
<dbReference type="Pfam" id="PF03123">
    <property type="entry name" value="CAT_RBD"/>
    <property type="match status" value="1"/>
</dbReference>
<evidence type="ECO:0000313" key="4">
    <source>
        <dbReference type="Proteomes" id="UP001519349"/>
    </source>
</evidence>
<dbReference type="PANTHER" id="PTHR30185">
    <property type="entry name" value="CRYPTIC BETA-GLUCOSIDE BGL OPERON ANTITERMINATOR"/>
    <property type="match status" value="1"/>
</dbReference>
<dbReference type="RefSeq" id="WP_128836958.1">
    <property type="nucleotide sequence ID" value="NZ_QFAY01000034.1"/>
</dbReference>
<dbReference type="PANTHER" id="PTHR30185:SF15">
    <property type="entry name" value="CRYPTIC BETA-GLUCOSIDE BGL OPERON ANTITERMINATOR"/>
    <property type="match status" value="1"/>
</dbReference>
<evidence type="ECO:0000259" key="2">
    <source>
        <dbReference type="PROSITE" id="PS51372"/>
    </source>
</evidence>